<dbReference type="PANTHER" id="PTHR30354">
    <property type="entry name" value="GNT FAMILY GLUCONATE TRANSPORTER"/>
    <property type="match status" value="1"/>
</dbReference>
<feature type="transmembrane region" description="Helical" evidence="1">
    <location>
        <begin position="267"/>
        <end position="289"/>
    </location>
</feature>
<dbReference type="InParanoid" id="A0A371R806"/>
<evidence type="ECO:0000256" key="1">
    <source>
        <dbReference type="SAM" id="Phobius"/>
    </source>
</evidence>
<proteinExistence type="predicted"/>
<feature type="transmembrane region" description="Helical" evidence="1">
    <location>
        <begin position="428"/>
        <end position="452"/>
    </location>
</feature>
<accession>A0A371R806</accession>
<keyword evidence="1" id="KW-0812">Transmembrane</keyword>
<feature type="transmembrane region" description="Helical" evidence="1">
    <location>
        <begin position="235"/>
        <end position="255"/>
    </location>
</feature>
<sequence>MSDMPLLPLFATAGAILALLFLVLKVRLPAFLSLILISIVFGLTVGMDPSAVIEAVRNGMGGTLGFVAVVVGLGAMMGALLEASGGVEAISNSLLKKFGPDRAPTALTLIGFLVSIPVFFDVALIILLPLLLGLSERTGKSIIAFAIPLTAGMVVTHSFVPPTPGPIAVAEILSADLGWIILFGIITGLPAAFIAGPMLASQLVKLRSLQNITPPDLTPADEIARPSNPAGFSEAMFIIIAPVTLILIATVTKAVSPDWIPPQAMSTIGFVGHPFTALLIACLLAWWLLGLRHGLPAENLREACARALEPAGLVVLVTGAGGAFKQILVDSGTGTLLAETLLANDMPLLLFGFLAAFIVRVSQGSATVAMITGAGLCAPVAELAGVTGPTLGLLVIAIASGASMTSHVNDSGFWLVSRYLGLSEAQTLKSWTVMTTIIGLVGFGMACLLSLVF</sequence>
<dbReference type="Pfam" id="PF02447">
    <property type="entry name" value="GntP_permease"/>
    <property type="match status" value="1"/>
</dbReference>
<dbReference type="OrthoDB" id="9787129at2"/>
<dbReference type="GO" id="GO:0015128">
    <property type="term" value="F:gluconate transmembrane transporter activity"/>
    <property type="evidence" value="ECO:0007669"/>
    <property type="project" value="InterPro"/>
</dbReference>
<feature type="transmembrane region" description="Helical" evidence="1">
    <location>
        <begin position="142"/>
        <end position="160"/>
    </location>
</feature>
<protein>
    <submittedName>
        <fullName evidence="2">Gluconate transporter</fullName>
    </submittedName>
</protein>
<feature type="transmembrane region" description="Helical" evidence="1">
    <location>
        <begin position="180"/>
        <end position="200"/>
    </location>
</feature>
<feature type="transmembrane region" description="Helical" evidence="1">
    <location>
        <begin position="383"/>
        <end position="408"/>
    </location>
</feature>
<dbReference type="FunCoup" id="A0A371R806">
    <property type="interactions" value="23"/>
</dbReference>
<feature type="transmembrane region" description="Helical" evidence="1">
    <location>
        <begin position="107"/>
        <end position="130"/>
    </location>
</feature>
<feature type="transmembrane region" description="Helical" evidence="1">
    <location>
        <begin position="64"/>
        <end position="87"/>
    </location>
</feature>
<dbReference type="PANTHER" id="PTHR30354:SF25">
    <property type="entry name" value="INNER MEMBRANE PERMEASE YGBN"/>
    <property type="match status" value="1"/>
</dbReference>
<keyword evidence="1" id="KW-1133">Transmembrane helix</keyword>
<comment type="caution">
    <text evidence="2">The sequence shown here is derived from an EMBL/GenBank/DDBJ whole genome shotgun (WGS) entry which is preliminary data.</text>
</comment>
<dbReference type="AlphaFoldDB" id="A0A371R806"/>
<dbReference type="GO" id="GO:0005886">
    <property type="term" value="C:plasma membrane"/>
    <property type="evidence" value="ECO:0007669"/>
    <property type="project" value="TreeGrafter"/>
</dbReference>
<feature type="transmembrane region" description="Helical" evidence="1">
    <location>
        <begin position="7"/>
        <end position="24"/>
    </location>
</feature>
<name>A0A371R806_9PROT</name>
<dbReference type="Proteomes" id="UP000264589">
    <property type="component" value="Unassembled WGS sequence"/>
</dbReference>
<dbReference type="NCBIfam" id="TIGR00791">
    <property type="entry name" value="gntP"/>
    <property type="match status" value="1"/>
</dbReference>
<evidence type="ECO:0000313" key="3">
    <source>
        <dbReference type="Proteomes" id="UP000264589"/>
    </source>
</evidence>
<evidence type="ECO:0000313" key="2">
    <source>
        <dbReference type="EMBL" id="RFB01586.1"/>
    </source>
</evidence>
<dbReference type="InterPro" id="IPR003474">
    <property type="entry name" value="Glcn_transporter"/>
</dbReference>
<dbReference type="EMBL" id="QUQO01000002">
    <property type="protein sequence ID" value="RFB01586.1"/>
    <property type="molecule type" value="Genomic_DNA"/>
</dbReference>
<reference evidence="2 3" key="1">
    <citation type="submission" date="2018-08" db="EMBL/GenBank/DDBJ databases">
        <title>Parvularcula sp. SM1705, isolated from surface water of the South Sea China.</title>
        <authorList>
            <person name="Sun L."/>
        </authorList>
    </citation>
    <scope>NUCLEOTIDE SEQUENCE [LARGE SCALE GENOMIC DNA]</scope>
    <source>
        <strain evidence="2 3">SM1705</strain>
    </source>
</reference>
<gene>
    <name evidence="2" type="ORF">DX908_15000</name>
</gene>
<keyword evidence="3" id="KW-1185">Reference proteome</keyword>
<feature type="transmembrane region" description="Helical" evidence="1">
    <location>
        <begin position="30"/>
        <end position="52"/>
    </location>
</feature>
<keyword evidence="1" id="KW-0472">Membrane</keyword>
<organism evidence="2 3">
    <name type="scientific">Parvularcula marina</name>
    <dbReference type="NCBI Taxonomy" id="2292771"/>
    <lineage>
        <taxon>Bacteria</taxon>
        <taxon>Pseudomonadati</taxon>
        <taxon>Pseudomonadota</taxon>
        <taxon>Alphaproteobacteria</taxon>
        <taxon>Parvularculales</taxon>
        <taxon>Parvularculaceae</taxon>
        <taxon>Parvularcula</taxon>
    </lineage>
</organism>
<feature type="transmembrane region" description="Helical" evidence="1">
    <location>
        <begin position="310"/>
        <end position="328"/>
    </location>
</feature>
<feature type="transmembrane region" description="Helical" evidence="1">
    <location>
        <begin position="348"/>
        <end position="371"/>
    </location>
</feature>
<dbReference type="PIRSF" id="PIRSF002746">
    <property type="entry name" value="Gluconate_transporter"/>
    <property type="match status" value="1"/>
</dbReference>